<dbReference type="KEGG" id="mcun:NCTC10297_01687"/>
<dbReference type="EMBL" id="LR134343">
    <property type="protein sequence ID" value="VEG13717.1"/>
    <property type="molecule type" value="Genomic_DNA"/>
</dbReference>
<evidence type="ECO:0000313" key="2">
    <source>
        <dbReference type="Proteomes" id="UP000274100"/>
    </source>
</evidence>
<dbReference type="AlphaFoldDB" id="A0A448GY47"/>
<dbReference type="Proteomes" id="UP000274100">
    <property type="component" value="Chromosome"/>
</dbReference>
<evidence type="ECO:0000313" key="1">
    <source>
        <dbReference type="EMBL" id="VEG13717.1"/>
    </source>
</evidence>
<accession>A0A448GY47</accession>
<name>A0A448GY47_9GAMM</name>
<proteinExistence type="predicted"/>
<protein>
    <submittedName>
        <fullName evidence="1">Uncharacterized protein</fullName>
    </submittedName>
</protein>
<dbReference type="RefSeq" id="WP_170161439.1">
    <property type="nucleotide sequence ID" value="NZ_LR134343.1"/>
</dbReference>
<gene>
    <name evidence="1" type="ORF">NCTC10297_01687</name>
</gene>
<reference evidence="1 2" key="1">
    <citation type="submission" date="2018-12" db="EMBL/GenBank/DDBJ databases">
        <authorList>
            <consortium name="Pathogen Informatics"/>
        </authorList>
    </citation>
    <scope>NUCLEOTIDE SEQUENCE [LARGE SCALE GENOMIC DNA]</scope>
    <source>
        <strain evidence="1 2">NCTC10297</strain>
    </source>
</reference>
<sequence length="46" mass="5203">MIALDLSPQTLQIIEQATKKWSNIQDFSPSVPTKKLYQTATNLVIQ</sequence>
<organism evidence="1 2">
    <name type="scientific">Moraxella cuniculi</name>
    <dbReference type="NCBI Taxonomy" id="34061"/>
    <lineage>
        <taxon>Bacteria</taxon>
        <taxon>Pseudomonadati</taxon>
        <taxon>Pseudomonadota</taxon>
        <taxon>Gammaproteobacteria</taxon>
        <taxon>Moraxellales</taxon>
        <taxon>Moraxellaceae</taxon>
        <taxon>Moraxella</taxon>
    </lineage>
</organism>